<sequence>MISRKWISGTVGTVATILIWWLVAANAFRNTPKGATESIGAIPTPPEVFMQFGIDGFDFFARNAAVTIAEASLGFLWGNLAALALAAVALTIPKLDNLAMQIALITYCIPIVAIGPIIRLVVGAPGPGEPAETAIALAAMSVFFTTMVGAMTGVKSADKAALDVVTVFGGNAWHRLIKVQLLSALPSILAALRIAAPAAFLGAILGEYVGGPDVGFGPAMVNAQQSLEVARVWALALVSGAIAGGAYALVGLISRFVTPWAKGTVNA</sequence>
<dbReference type="PROSITE" id="PS50928">
    <property type="entry name" value="ABC_TM1"/>
    <property type="match status" value="1"/>
</dbReference>
<dbReference type="InterPro" id="IPR035906">
    <property type="entry name" value="MetI-like_sf"/>
</dbReference>
<dbReference type="AlphaFoldDB" id="A0A6J6LPP8"/>
<dbReference type="InterPro" id="IPR000515">
    <property type="entry name" value="MetI-like"/>
</dbReference>
<evidence type="ECO:0000313" key="9">
    <source>
        <dbReference type="EMBL" id="CAB4629146.1"/>
    </source>
</evidence>
<feature type="transmembrane region" description="Helical" evidence="7">
    <location>
        <begin position="98"/>
        <end position="122"/>
    </location>
</feature>
<dbReference type="EMBL" id="CAEZVS010000007">
    <property type="protein sequence ID" value="CAB4629146.1"/>
    <property type="molecule type" value="Genomic_DNA"/>
</dbReference>
<evidence type="ECO:0000256" key="7">
    <source>
        <dbReference type="SAM" id="Phobius"/>
    </source>
</evidence>
<proteinExistence type="predicted"/>
<dbReference type="GO" id="GO:0055085">
    <property type="term" value="P:transmembrane transport"/>
    <property type="evidence" value="ECO:0007669"/>
    <property type="project" value="InterPro"/>
</dbReference>
<feature type="transmembrane region" description="Helical" evidence="7">
    <location>
        <begin position="6"/>
        <end position="28"/>
    </location>
</feature>
<organism evidence="10">
    <name type="scientific">freshwater metagenome</name>
    <dbReference type="NCBI Taxonomy" id="449393"/>
    <lineage>
        <taxon>unclassified sequences</taxon>
        <taxon>metagenomes</taxon>
        <taxon>ecological metagenomes</taxon>
    </lineage>
</organism>
<evidence type="ECO:0000256" key="2">
    <source>
        <dbReference type="ARBA" id="ARBA00022448"/>
    </source>
</evidence>
<accession>A0A6J6LPP8</accession>
<name>A0A6J6LPP8_9ZZZZ</name>
<dbReference type="PANTHER" id="PTHR30151">
    <property type="entry name" value="ALKANE SULFONATE ABC TRANSPORTER-RELATED, MEMBRANE SUBUNIT"/>
    <property type="match status" value="1"/>
</dbReference>
<evidence type="ECO:0000256" key="5">
    <source>
        <dbReference type="ARBA" id="ARBA00022989"/>
    </source>
</evidence>
<keyword evidence="6 7" id="KW-0472">Membrane</keyword>
<evidence type="ECO:0000256" key="1">
    <source>
        <dbReference type="ARBA" id="ARBA00004651"/>
    </source>
</evidence>
<comment type="subcellular location">
    <subcellularLocation>
        <location evidence="1">Cell membrane</location>
        <topology evidence="1">Multi-pass membrane protein</topology>
    </subcellularLocation>
</comment>
<evidence type="ECO:0000256" key="4">
    <source>
        <dbReference type="ARBA" id="ARBA00022692"/>
    </source>
</evidence>
<feature type="transmembrane region" description="Helical" evidence="7">
    <location>
        <begin position="230"/>
        <end position="253"/>
    </location>
</feature>
<evidence type="ECO:0000313" key="10">
    <source>
        <dbReference type="EMBL" id="CAB4663711.1"/>
    </source>
</evidence>
<reference evidence="10" key="1">
    <citation type="submission" date="2020-05" db="EMBL/GenBank/DDBJ databases">
        <authorList>
            <person name="Chiriac C."/>
            <person name="Salcher M."/>
            <person name="Ghai R."/>
            <person name="Kavagutti S V."/>
        </authorList>
    </citation>
    <scope>NUCLEOTIDE SEQUENCE</scope>
</reference>
<evidence type="ECO:0000256" key="3">
    <source>
        <dbReference type="ARBA" id="ARBA00022475"/>
    </source>
</evidence>
<evidence type="ECO:0000259" key="8">
    <source>
        <dbReference type="PROSITE" id="PS50928"/>
    </source>
</evidence>
<feature type="transmembrane region" description="Helical" evidence="7">
    <location>
        <begin position="189"/>
        <end position="210"/>
    </location>
</feature>
<keyword evidence="3" id="KW-1003">Cell membrane</keyword>
<dbReference type="GO" id="GO:0005886">
    <property type="term" value="C:plasma membrane"/>
    <property type="evidence" value="ECO:0007669"/>
    <property type="project" value="UniProtKB-SubCell"/>
</dbReference>
<keyword evidence="5 7" id="KW-1133">Transmembrane helix</keyword>
<dbReference type="SUPFAM" id="SSF161098">
    <property type="entry name" value="MetI-like"/>
    <property type="match status" value="1"/>
</dbReference>
<protein>
    <submittedName>
        <fullName evidence="10">Unannotated protein</fullName>
    </submittedName>
</protein>
<gene>
    <name evidence="9" type="ORF">UFOPK2106_00121</name>
    <name evidence="10" type="ORF">UFOPK2328_00164</name>
</gene>
<dbReference type="Gene3D" id="1.10.3720.10">
    <property type="entry name" value="MetI-like"/>
    <property type="match status" value="1"/>
</dbReference>
<feature type="transmembrane region" description="Helical" evidence="7">
    <location>
        <begin position="134"/>
        <end position="154"/>
    </location>
</feature>
<feature type="transmembrane region" description="Helical" evidence="7">
    <location>
        <begin position="71"/>
        <end position="92"/>
    </location>
</feature>
<dbReference type="EMBL" id="CAEZWX010000012">
    <property type="protein sequence ID" value="CAB4663711.1"/>
    <property type="molecule type" value="Genomic_DNA"/>
</dbReference>
<evidence type="ECO:0000256" key="6">
    <source>
        <dbReference type="ARBA" id="ARBA00023136"/>
    </source>
</evidence>
<keyword evidence="2" id="KW-0813">Transport</keyword>
<feature type="domain" description="ABC transmembrane type-1" evidence="8">
    <location>
        <begin position="60"/>
        <end position="254"/>
    </location>
</feature>
<keyword evidence="4 7" id="KW-0812">Transmembrane</keyword>
<dbReference type="PANTHER" id="PTHR30151:SF20">
    <property type="entry name" value="ABC TRANSPORTER PERMEASE PROTEIN HI_0355-RELATED"/>
    <property type="match status" value="1"/>
</dbReference>
<dbReference type="Pfam" id="PF00528">
    <property type="entry name" value="BPD_transp_1"/>
    <property type="match status" value="1"/>
</dbReference>